<name>A0A816VU79_9BILA</name>
<accession>A0A816VU79</accession>
<dbReference type="EMBL" id="CAJNRE010013275">
    <property type="protein sequence ID" value="CAF2117572.1"/>
    <property type="molecule type" value="Genomic_DNA"/>
</dbReference>
<dbReference type="AlphaFoldDB" id="A0A816VU79"/>
<feature type="compositionally biased region" description="Basic and acidic residues" evidence="1">
    <location>
        <begin position="58"/>
        <end position="69"/>
    </location>
</feature>
<gene>
    <name evidence="2" type="ORF">MBJ925_LOCUS25296</name>
</gene>
<evidence type="ECO:0000313" key="3">
    <source>
        <dbReference type="Proteomes" id="UP000663824"/>
    </source>
</evidence>
<feature type="region of interest" description="Disordered" evidence="1">
    <location>
        <begin position="47"/>
        <end position="95"/>
    </location>
</feature>
<protein>
    <submittedName>
        <fullName evidence="2">Uncharacterized protein</fullName>
    </submittedName>
</protein>
<evidence type="ECO:0000313" key="2">
    <source>
        <dbReference type="EMBL" id="CAF2117572.1"/>
    </source>
</evidence>
<reference evidence="2" key="1">
    <citation type="submission" date="2021-02" db="EMBL/GenBank/DDBJ databases">
        <authorList>
            <person name="Nowell W R."/>
        </authorList>
    </citation>
    <scope>NUCLEOTIDE SEQUENCE</scope>
</reference>
<evidence type="ECO:0000256" key="1">
    <source>
        <dbReference type="SAM" id="MobiDB-lite"/>
    </source>
</evidence>
<dbReference type="Gene3D" id="3.90.70.10">
    <property type="entry name" value="Cysteine proteinases"/>
    <property type="match status" value="1"/>
</dbReference>
<dbReference type="Proteomes" id="UP000663824">
    <property type="component" value="Unassembled WGS sequence"/>
</dbReference>
<proteinExistence type="predicted"/>
<organism evidence="2 3">
    <name type="scientific">Rotaria magnacalcarata</name>
    <dbReference type="NCBI Taxonomy" id="392030"/>
    <lineage>
        <taxon>Eukaryota</taxon>
        <taxon>Metazoa</taxon>
        <taxon>Spiralia</taxon>
        <taxon>Gnathifera</taxon>
        <taxon>Rotifera</taxon>
        <taxon>Eurotatoria</taxon>
        <taxon>Bdelloidea</taxon>
        <taxon>Philodinida</taxon>
        <taxon>Philodinidae</taxon>
        <taxon>Rotaria</taxon>
    </lineage>
</organism>
<sequence length="121" mass="13850">MSKPKCHKSKEAFKINIDLTEMKSCLAQGFLFAFGVRLFNSLDKAITTGVEPMPNDDEPSRTEHKRAANADDDNDGDHDNQHIEEEEEEGNAATCRRTSYYSLTKQWSVRRTNQLIRLCEL</sequence>
<comment type="caution">
    <text evidence="2">The sequence shown here is derived from an EMBL/GenBank/DDBJ whole genome shotgun (WGS) entry which is preliminary data.</text>
</comment>